<dbReference type="EMBL" id="BSXT01004095">
    <property type="protein sequence ID" value="GMF56647.1"/>
    <property type="molecule type" value="Genomic_DNA"/>
</dbReference>
<organism evidence="1 2">
    <name type="scientific">Phytophthora fragariaefolia</name>
    <dbReference type="NCBI Taxonomy" id="1490495"/>
    <lineage>
        <taxon>Eukaryota</taxon>
        <taxon>Sar</taxon>
        <taxon>Stramenopiles</taxon>
        <taxon>Oomycota</taxon>
        <taxon>Peronosporomycetes</taxon>
        <taxon>Peronosporales</taxon>
        <taxon>Peronosporaceae</taxon>
        <taxon>Phytophthora</taxon>
    </lineage>
</organism>
<proteinExistence type="predicted"/>
<protein>
    <submittedName>
        <fullName evidence="1">Unnamed protein product</fullName>
    </submittedName>
</protein>
<sequence length="118" mass="13591">MRLNYGFATTEFSKEDGPSREFSESLINKAHVRCKDALITAYQFHSENVEVQDPDRPLVQPRDKYIGKAKGLPSLKQRKAHFNTQTHLMEATASSTDQLPLWIARRQRFFCVFLASKC</sequence>
<dbReference type="AlphaFoldDB" id="A0A9W7D420"/>
<comment type="caution">
    <text evidence="1">The sequence shown here is derived from an EMBL/GenBank/DDBJ whole genome shotgun (WGS) entry which is preliminary data.</text>
</comment>
<dbReference type="Proteomes" id="UP001165121">
    <property type="component" value="Unassembled WGS sequence"/>
</dbReference>
<evidence type="ECO:0000313" key="2">
    <source>
        <dbReference type="Proteomes" id="UP001165121"/>
    </source>
</evidence>
<name>A0A9W7D420_9STRA</name>
<keyword evidence="2" id="KW-1185">Reference proteome</keyword>
<evidence type="ECO:0000313" key="1">
    <source>
        <dbReference type="EMBL" id="GMF56647.1"/>
    </source>
</evidence>
<reference evidence="1" key="1">
    <citation type="submission" date="2023-04" db="EMBL/GenBank/DDBJ databases">
        <title>Phytophthora fragariaefolia NBRC 109709.</title>
        <authorList>
            <person name="Ichikawa N."/>
            <person name="Sato H."/>
            <person name="Tonouchi N."/>
        </authorList>
    </citation>
    <scope>NUCLEOTIDE SEQUENCE</scope>
    <source>
        <strain evidence="1">NBRC 109709</strain>
    </source>
</reference>
<gene>
    <name evidence="1" type="ORF">Pfra01_002404100</name>
</gene>
<accession>A0A9W7D420</accession>